<sequence length="302" mass="33317">MEGFSAIPLFVAVVENGSFSTAAKRLGISRSAVSKRISQLEAKLGVQLLYRTTRRISLTEAGEYYFENAVQALSFATEAEDAVTQLQAKPQGRLRINIPMSFGRLHIIPLIPGFLAKYPGVEIEMVMDDRMVDLVDEGVDVAIRGGDLPDSTLIARKLAPMRYAVCASPQYIEQHGAPQTPEELVNHNCLLFSYAASEWCFIHDGKTQRISVSGNYRVNNGEAVREALLQGVGVSRIPTFIVGPDIAAGRLVPLLSDYPTPQKALYALFPKREHLPAKVRVFIDYVVACFGEEQPYWDEGLG</sequence>
<dbReference type="InterPro" id="IPR036388">
    <property type="entry name" value="WH-like_DNA-bd_sf"/>
</dbReference>
<dbReference type="Pfam" id="PF00126">
    <property type="entry name" value="HTH_1"/>
    <property type="match status" value="1"/>
</dbReference>
<dbReference type="AlphaFoldDB" id="A0A3B1AB84"/>
<dbReference type="FunFam" id="3.40.190.290:FF:000001">
    <property type="entry name" value="Transcriptional regulator, LysR family"/>
    <property type="match status" value="1"/>
</dbReference>
<dbReference type="PANTHER" id="PTHR30537">
    <property type="entry name" value="HTH-TYPE TRANSCRIPTIONAL REGULATOR"/>
    <property type="match status" value="1"/>
</dbReference>
<protein>
    <submittedName>
        <fullName evidence="6">Transcriptional regulator, LysR family</fullName>
    </submittedName>
</protein>
<dbReference type="Pfam" id="PF03466">
    <property type="entry name" value="LysR_substrate"/>
    <property type="match status" value="1"/>
</dbReference>
<reference evidence="6" key="1">
    <citation type="submission" date="2018-06" db="EMBL/GenBank/DDBJ databases">
        <authorList>
            <person name="Zhirakovskaya E."/>
        </authorList>
    </citation>
    <scope>NUCLEOTIDE SEQUENCE</scope>
</reference>
<dbReference type="InterPro" id="IPR036390">
    <property type="entry name" value="WH_DNA-bd_sf"/>
</dbReference>
<evidence type="ECO:0000256" key="2">
    <source>
        <dbReference type="ARBA" id="ARBA00023015"/>
    </source>
</evidence>
<comment type="similarity">
    <text evidence="1">Belongs to the LysR transcriptional regulatory family.</text>
</comment>
<dbReference type="EMBL" id="UOFP01000307">
    <property type="protein sequence ID" value="VAW90076.1"/>
    <property type="molecule type" value="Genomic_DNA"/>
</dbReference>
<dbReference type="SUPFAM" id="SSF46785">
    <property type="entry name" value="Winged helix' DNA-binding domain"/>
    <property type="match status" value="1"/>
</dbReference>
<keyword evidence="3" id="KW-0238">DNA-binding</keyword>
<dbReference type="GO" id="GO:0043565">
    <property type="term" value="F:sequence-specific DNA binding"/>
    <property type="evidence" value="ECO:0007669"/>
    <property type="project" value="TreeGrafter"/>
</dbReference>
<dbReference type="PRINTS" id="PR00039">
    <property type="entry name" value="HTHLYSR"/>
</dbReference>
<evidence type="ECO:0000256" key="4">
    <source>
        <dbReference type="ARBA" id="ARBA00023163"/>
    </source>
</evidence>
<evidence type="ECO:0000313" key="6">
    <source>
        <dbReference type="EMBL" id="VAW90076.1"/>
    </source>
</evidence>
<dbReference type="CDD" id="cd08422">
    <property type="entry name" value="PBP2_CrgA_like"/>
    <property type="match status" value="1"/>
</dbReference>
<organism evidence="6">
    <name type="scientific">hydrothermal vent metagenome</name>
    <dbReference type="NCBI Taxonomy" id="652676"/>
    <lineage>
        <taxon>unclassified sequences</taxon>
        <taxon>metagenomes</taxon>
        <taxon>ecological metagenomes</taxon>
    </lineage>
</organism>
<accession>A0A3B1AB84</accession>
<proteinExistence type="inferred from homology"/>
<dbReference type="SUPFAM" id="SSF53850">
    <property type="entry name" value="Periplasmic binding protein-like II"/>
    <property type="match status" value="1"/>
</dbReference>
<dbReference type="Gene3D" id="1.10.10.10">
    <property type="entry name" value="Winged helix-like DNA-binding domain superfamily/Winged helix DNA-binding domain"/>
    <property type="match status" value="1"/>
</dbReference>
<dbReference type="GO" id="GO:0003700">
    <property type="term" value="F:DNA-binding transcription factor activity"/>
    <property type="evidence" value="ECO:0007669"/>
    <property type="project" value="InterPro"/>
</dbReference>
<dbReference type="InterPro" id="IPR000847">
    <property type="entry name" value="LysR_HTH_N"/>
</dbReference>
<dbReference type="GO" id="GO:0006351">
    <property type="term" value="P:DNA-templated transcription"/>
    <property type="evidence" value="ECO:0007669"/>
    <property type="project" value="TreeGrafter"/>
</dbReference>
<evidence type="ECO:0000256" key="1">
    <source>
        <dbReference type="ARBA" id="ARBA00009437"/>
    </source>
</evidence>
<keyword evidence="4" id="KW-0804">Transcription</keyword>
<keyword evidence="2" id="KW-0805">Transcription regulation</keyword>
<dbReference type="FunFam" id="1.10.10.10:FF:000001">
    <property type="entry name" value="LysR family transcriptional regulator"/>
    <property type="match status" value="1"/>
</dbReference>
<gene>
    <name evidence="6" type="ORF">MNBD_GAMMA18-1995</name>
</gene>
<evidence type="ECO:0000259" key="5">
    <source>
        <dbReference type="PROSITE" id="PS50931"/>
    </source>
</evidence>
<dbReference type="PANTHER" id="PTHR30537:SF5">
    <property type="entry name" value="HTH-TYPE TRANSCRIPTIONAL ACTIVATOR TTDR-RELATED"/>
    <property type="match status" value="1"/>
</dbReference>
<dbReference type="InterPro" id="IPR058163">
    <property type="entry name" value="LysR-type_TF_proteobact-type"/>
</dbReference>
<dbReference type="Gene3D" id="3.40.190.290">
    <property type="match status" value="1"/>
</dbReference>
<name>A0A3B1AB84_9ZZZZ</name>
<dbReference type="InterPro" id="IPR005119">
    <property type="entry name" value="LysR_subst-bd"/>
</dbReference>
<dbReference type="PROSITE" id="PS50931">
    <property type="entry name" value="HTH_LYSR"/>
    <property type="match status" value="1"/>
</dbReference>
<feature type="domain" description="HTH lysR-type" evidence="5">
    <location>
        <begin position="1"/>
        <end position="59"/>
    </location>
</feature>
<evidence type="ECO:0000256" key="3">
    <source>
        <dbReference type="ARBA" id="ARBA00023125"/>
    </source>
</evidence>